<organism evidence="7 8">
    <name type="scientific">Penstemon smallii</name>
    <dbReference type="NCBI Taxonomy" id="265156"/>
    <lineage>
        <taxon>Eukaryota</taxon>
        <taxon>Viridiplantae</taxon>
        <taxon>Streptophyta</taxon>
        <taxon>Embryophyta</taxon>
        <taxon>Tracheophyta</taxon>
        <taxon>Spermatophyta</taxon>
        <taxon>Magnoliopsida</taxon>
        <taxon>eudicotyledons</taxon>
        <taxon>Gunneridae</taxon>
        <taxon>Pentapetalae</taxon>
        <taxon>asterids</taxon>
        <taxon>lamiids</taxon>
        <taxon>Lamiales</taxon>
        <taxon>Plantaginaceae</taxon>
        <taxon>Cheloneae</taxon>
        <taxon>Penstemon</taxon>
    </lineage>
</organism>
<dbReference type="InterPro" id="IPR057993">
    <property type="entry name" value="HD-Zip_IV_C"/>
</dbReference>
<evidence type="ECO:0000256" key="2">
    <source>
        <dbReference type="ARBA" id="ARBA00023125"/>
    </source>
</evidence>
<dbReference type="SUPFAM" id="SSF55961">
    <property type="entry name" value="Bet v1-like"/>
    <property type="match status" value="2"/>
</dbReference>
<dbReference type="PANTHER" id="PTHR45654">
    <property type="entry name" value="HOMEOBOX-LEUCINE ZIPPER PROTEIN MERISTEM L1"/>
    <property type="match status" value="1"/>
</dbReference>
<dbReference type="InterPro" id="IPR002913">
    <property type="entry name" value="START_lipid-bd_dom"/>
</dbReference>
<dbReference type="CDD" id="cd08875">
    <property type="entry name" value="START_ArGLABRA2_like"/>
    <property type="match status" value="1"/>
</dbReference>
<evidence type="ECO:0000259" key="6">
    <source>
        <dbReference type="PROSITE" id="PS50848"/>
    </source>
</evidence>
<dbReference type="Pfam" id="PF01852">
    <property type="entry name" value="START"/>
    <property type="match status" value="1"/>
</dbReference>
<proteinExistence type="predicted"/>
<dbReference type="Pfam" id="PF25797">
    <property type="entry name" value="PDF2_C"/>
    <property type="match status" value="1"/>
</dbReference>
<protein>
    <recommendedName>
        <fullName evidence="6">START domain-containing protein</fullName>
    </recommendedName>
</protein>
<evidence type="ECO:0000256" key="5">
    <source>
        <dbReference type="ARBA" id="ARBA00023242"/>
    </source>
</evidence>
<dbReference type="AlphaFoldDB" id="A0ABD3TU69"/>
<keyword evidence="1" id="KW-0805">Transcription regulation</keyword>
<accession>A0ABD3TU69</accession>
<evidence type="ECO:0000256" key="3">
    <source>
        <dbReference type="ARBA" id="ARBA00023155"/>
    </source>
</evidence>
<feature type="domain" description="START" evidence="6">
    <location>
        <begin position="19"/>
        <end position="249"/>
    </location>
</feature>
<dbReference type="EMBL" id="JBJXBP010000003">
    <property type="protein sequence ID" value="KAL3840704.1"/>
    <property type="molecule type" value="Genomic_DNA"/>
</dbReference>
<evidence type="ECO:0000256" key="1">
    <source>
        <dbReference type="ARBA" id="ARBA00023015"/>
    </source>
</evidence>
<keyword evidence="2" id="KW-0238">DNA-binding</keyword>
<comment type="caution">
    <text evidence="7">The sequence shown here is derived from an EMBL/GenBank/DDBJ whole genome shotgun (WGS) entry which is preliminary data.</text>
</comment>
<gene>
    <name evidence="7" type="ORF">ACJIZ3_025295</name>
</gene>
<sequence length="493" mass="54487">MNKLCEMKKLIMNLKATTWIIPSRIDTRKEGVTIATLHVKFKKWKPLTNNAAAADERGGVVVELAIAAMDELIRMAQLGEPLWLPNSSPALLNEDEYFRAFSRAFGPKQNGFKSEASRESLVIMTHANDLLQILMDVMNVEFQVPSPLVQTRESYFLRYCKEHMDGMWVVVDVSLVPTQTPVVICRKRPSGCVIQRMQNGYLKVTWVEHVEVEDKGVNNIYKPLVNSGLAFGAKRWVAILQGQVNYIASANAHALTNNFNNIEGRKSMLKLAQRLMKSFCFGVTASSANTWMNFSRNGADEVKIMARKNMDDPSKPFGTHLSVATSFWLPVPPKRVFDYVLDAESDLLFDGVEINEIAHIASSKKAGNRVSFYESSPRKMNFLQESRTDPTGSYIVYAPIEMLAMKVVMGGGDPNQVPLLPSGFAILPDGPTGNQGIAKTNEVDSGGTLLTVAFQVLVDSATNAEVSEGSTAAVKELITCTVDKIKKALINKS</sequence>
<keyword evidence="5" id="KW-0539">Nucleus</keyword>
<dbReference type="InterPro" id="IPR023393">
    <property type="entry name" value="START-like_dom_sf"/>
</dbReference>
<keyword evidence="3" id="KW-0371">Homeobox</keyword>
<reference evidence="7 8" key="1">
    <citation type="submission" date="2024-12" db="EMBL/GenBank/DDBJ databases">
        <title>The unique morphological basis and parallel evolutionary history of personate flowers in Penstemon.</title>
        <authorList>
            <person name="Depatie T.H."/>
            <person name="Wessinger C.A."/>
        </authorList>
    </citation>
    <scope>NUCLEOTIDE SEQUENCE [LARGE SCALE GENOMIC DNA]</scope>
    <source>
        <strain evidence="7">WTNN_2</strain>
        <tissue evidence="7">Leaf</tissue>
    </source>
</reference>
<keyword evidence="8" id="KW-1185">Reference proteome</keyword>
<dbReference type="GO" id="GO:0003677">
    <property type="term" value="F:DNA binding"/>
    <property type="evidence" value="ECO:0007669"/>
    <property type="project" value="UniProtKB-KW"/>
</dbReference>
<dbReference type="PANTHER" id="PTHR45654:SF77">
    <property type="entry name" value="HOMEOBOX-LEUCINE ZIPPER PROTEIN MERISTEM L1"/>
    <property type="match status" value="1"/>
</dbReference>
<evidence type="ECO:0000256" key="4">
    <source>
        <dbReference type="ARBA" id="ARBA00023163"/>
    </source>
</evidence>
<dbReference type="PROSITE" id="PS50848">
    <property type="entry name" value="START"/>
    <property type="match status" value="1"/>
</dbReference>
<dbReference type="InterPro" id="IPR042160">
    <property type="entry name" value="HD-Zip_IV"/>
</dbReference>
<keyword evidence="4" id="KW-0804">Transcription</keyword>
<dbReference type="SMART" id="SM00234">
    <property type="entry name" value="START"/>
    <property type="match status" value="1"/>
</dbReference>
<dbReference type="Proteomes" id="UP001634393">
    <property type="component" value="Unassembled WGS sequence"/>
</dbReference>
<dbReference type="Gene3D" id="3.30.530.20">
    <property type="match status" value="1"/>
</dbReference>
<evidence type="ECO:0000313" key="8">
    <source>
        <dbReference type="Proteomes" id="UP001634393"/>
    </source>
</evidence>
<evidence type="ECO:0000313" key="7">
    <source>
        <dbReference type="EMBL" id="KAL3840704.1"/>
    </source>
</evidence>
<name>A0ABD3TU69_9LAMI</name>